<dbReference type="Proteomes" id="UP001266305">
    <property type="component" value="Unassembled WGS sequence"/>
</dbReference>
<dbReference type="EMBL" id="JASSZA010000016">
    <property type="protein sequence ID" value="KAK2091273.1"/>
    <property type="molecule type" value="Genomic_DNA"/>
</dbReference>
<proteinExistence type="predicted"/>
<accession>A0ABQ9U2I6</accession>
<comment type="caution">
    <text evidence="1">The sequence shown here is derived from an EMBL/GenBank/DDBJ whole genome shotgun (WGS) entry which is preliminary data.</text>
</comment>
<protein>
    <submittedName>
        <fullName evidence="1">Inter-alpha-trypsin inhibitor heavy chain H1</fullName>
    </submittedName>
</protein>
<dbReference type="InterPro" id="IPR050934">
    <property type="entry name" value="ITIH"/>
</dbReference>
<evidence type="ECO:0000313" key="1">
    <source>
        <dbReference type="EMBL" id="KAK2091273.1"/>
    </source>
</evidence>
<keyword evidence="2" id="KW-1185">Reference proteome</keyword>
<gene>
    <name evidence="1" type="primary">ITIH1_2</name>
    <name evidence="1" type="ORF">P7K49_030557</name>
</gene>
<evidence type="ECO:0000313" key="2">
    <source>
        <dbReference type="Proteomes" id="UP001266305"/>
    </source>
</evidence>
<name>A0ABQ9U2I6_SAGOE</name>
<dbReference type="SUPFAM" id="SSF53300">
    <property type="entry name" value="vWA-like"/>
    <property type="match status" value="1"/>
</dbReference>
<dbReference type="InterPro" id="IPR036465">
    <property type="entry name" value="vWFA_dom_sf"/>
</dbReference>
<dbReference type="PANTHER" id="PTHR10338">
    <property type="entry name" value="INTER-ALPHA-TRYPSIN INHIBITOR HEAVY CHAIN FAMILY MEMBER"/>
    <property type="match status" value="1"/>
</dbReference>
<dbReference type="PANTHER" id="PTHR10338:SF106">
    <property type="entry name" value="INTER-ALPHA-TRYPSIN INHIBITOR HEAVY CHAIN H1"/>
    <property type="match status" value="1"/>
</dbReference>
<organism evidence="1 2">
    <name type="scientific">Saguinus oedipus</name>
    <name type="common">Cotton-top tamarin</name>
    <name type="synonym">Oedipomidas oedipus</name>
    <dbReference type="NCBI Taxonomy" id="9490"/>
    <lineage>
        <taxon>Eukaryota</taxon>
        <taxon>Metazoa</taxon>
        <taxon>Chordata</taxon>
        <taxon>Craniata</taxon>
        <taxon>Vertebrata</taxon>
        <taxon>Euteleostomi</taxon>
        <taxon>Mammalia</taxon>
        <taxon>Eutheria</taxon>
        <taxon>Euarchontoglires</taxon>
        <taxon>Primates</taxon>
        <taxon>Haplorrhini</taxon>
        <taxon>Platyrrhini</taxon>
        <taxon>Cebidae</taxon>
        <taxon>Callitrichinae</taxon>
        <taxon>Saguinus</taxon>
    </lineage>
</organism>
<reference evidence="1 2" key="1">
    <citation type="submission" date="2023-05" db="EMBL/GenBank/DDBJ databases">
        <title>B98-5 Cell Line De Novo Hybrid Assembly: An Optical Mapping Approach.</title>
        <authorList>
            <person name="Kananen K."/>
            <person name="Auerbach J.A."/>
            <person name="Kautto E."/>
            <person name="Blachly J.S."/>
        </authorList>
    </citation>
    <scope>NUCLEOTIDE SEQUENCE [LARGE SCALE GENOMIC DNA]</scope>
    <source>
        <strain evidence="1">B95-8</strain>
        <tissue evidence="1">Cell line</tissue>
    </source>
</reference>
<sequence length="228" mass="25737">MEKFTIHLNVNPHSKVTFRLTYEEVLKRSLMQYEIVIKVKPKQLVHHFEIDVDIFEPQGISKLDAQAPFLPKELAAQTIKKSFSGKKVHGRQTVVVDPLGHVLFRPTVGQQQSCPTCSTSLLNGDFKVTYDVSRDEICDLLVANNHFAHFFAPRNLTNMNKNVVFVIDISGSMKGQKVKQVSRSLKQLTQQKLPQPHHSLHASFAARVWLGIYAPGQRQGDLTEIPSA</sequence>